<evidence type="ECO:0000313" key="1">
    <source>
        <dbReference type="EMBL" id="CAG35133.1"/>
    </source>
</evidence>
<sequence length="214" mass="24046">MRGLGCENQFRGDFMKAIILRAKPDGINREAQFLEGCISIGWPCGKDLTGENRSEIERALLGRYPDISAISVSMVDIFVHMPEGALVLTPSIRDKKLVHIFKTKTTCRYNLVKEISPEGNPHFILVKHLKTVSRKDLPMPVRKSLSGARKTLSSISQHHMLIEDFINNDFRRPEDEDSQVKGIRDEAIKVLCDLLASEDEHVRLQAAIALLGAE</sequence>
<dbReference type="EMBL" id="CR522870">
    <property type="protein sequence ID" value="CAG35133.1"/>
    <property type="molecule type" value="Genomic_DNA"/>
</dbReference>
<dbReference type="AlphaFoldDB" id="Q6AR91"/>
<evidence type="ECO:0000313" key="2">
    <source>
        <dbReference type="Proteomes" id="UP000000602"/>
    </source>
</evidence>
<dbReference type="eggNOG" id="ENOG5032U87">
    <property type="taxonomic scope" value="Bacteria"/>
</dbReference>
<organism evidence="1 2">
    <name type="scientific">Desulfotalea psychrophila (strain LSv54 / DSM 12343)</name>
    <dbReference type="NCBI Taxonomy" id="177439"/>
    <lineage>
        <taxon>Bacteria</taxon>
        <taxon>Pseudomonadati</taxon>
        <taxon>Thermodesulfobacteriota</taxon>
        <taxon>Desulfobulbia</taxon>
        <taxon>Desulfobulbales</taxon>
        <taxon>Desulfocapsaceae</taxon>
        <taxon>Desulfotalea</taxon>
    </lineage>
</organism>
<dbReference type="KEGG" id="dps:DP0404"/>
<keyword evidence="2" id="KW-1185">Reference proteome</keyword>
<gene>
    <name evidence="1" type="ordered locus">DP0404</name>
</gene>
<proteinExistence type="predicted"/>
<name>Q6AR91_DESPS</name>
<dbReference type="HOGENOM" id="CLU_1287112_0_0_7"/>
<accession>Q6AR91</accession>
<protein>
    <submittedName>
        <fullName evidence="1">Uncharacterized protein</fullName>
    </submittedName>
</protein>
<dbReference type="Proteomes" id="UP000000602">
    <property type="component" value="Chromosome"/>
</dbReference>
<reference evidence="2" key="1">
    <citation type="journal article" date="2004" name="Environ. Microbiol.">
        <title>The genome of Desulfotalea psychrophila, a sulfate-reducing bacterium from permanently cold Arctic sediments.</title>
        <authorList>
            <person name="Rabus R."/>
            <person name="Ruepp A."/>
            <person name="Frickey T."/>
            <person name="Rattei T."/>
            <person name="Fartmann B."/>
            <person name="Stark M."/>
            <person name="Bauer M."/>
            <person name="Zibat A."/>
            <person name="Lombardot T."/>
            <person name="Becker I."/>
            <person name="Amann J."/>
            <person name="Gellner K."/>
            <person name="Teeling H."/>
            <person name="Leuschner W.D."/>
            <person name="Gloeckner F.-O."/>
            <person name="Lupas A.N."/>
            <person name="Amann R."/>
            <person name="Klenk H.-P."/>
        </authorList>
    </citation>
    <scope>NUCLEOTIDE SEQUENCE [LARGE SCALE GENOMIC DNA]</scope>
    <source>
        <strain evidence="2">DSM 12343 / LSv54</strain>
    </source>
</reference>